<dbReference type="InterPro" id="IPR036259">
    <property type="entry name" value="MFS_trans_sf"/>
</dbReference>
<dbReference type="Proteomes" id="UP001055115">
    <property type="component" value="Unassembled WGS sequence"/>
</dbReference>
<evidence type="ECO:0000256" key="1">
    <source>
        <dbReference type="ARBA" id="ARBA00004141"/>
    </source>
</evidence>
<protein>
    <submittedName>
        <fullName evidence="6">Hexose transporter HXT8</fullName>
    </submittedName>
</protein>
<dbReference type="RefSeq" id="XP_049123690.1">
    <property type="nucleotide sequence ID" value="XM_049267733.1"/>
</dbReference>
<dbReference type="InterPro" id="IPR050360">
    <property type="entry name" value="MFS_Sugar_Transporters"/>
</dbReference>
<dbReference type="SUPFAM" id="SSF103473">
    <property type="entry name" value="MFS general substrate transporter"/>
    <property type="match status" value="1"/>
</dbReference>
<dbReference type="AlphaFoldDB" id="A0AA37L723"/>
<keyword evidence="3 5" id="KW-1133">Transmembrane helix</keyword>
<organism evidence="6 7">
    <name type="scientific">Colletotrichum spaethianum</name>
    <dbReference type="NCBI Taxonomy" id="700344"/>
    <lineage>
        <taxon>Eukaryota</taxon>
        <taxon>Fungi</taxon>
        <taxon>Dikarya</taxon>
        <taxon>Ascomycota</taxon>
        <taxon>Pezizomycotina</taxon>
        <taxon>Sordariomycetes</taxon>
        <taxon>Hypocreomycetidae</taxon>
        <taxon>Glomerellales</taxon>
        <taxon>Glomerellaceae</taxon>
        <taxon>Colletotrichum</taxon>
        <taxon>Colletotrichum spaethianum species complex</taxon>
    </lineage>
</organism>
<feature type="transmembrane region" description="Helical" evidence="5">
    <location>
        <begin position="108"/>
        <end position="127"/>
    </location>
</feature>
<accession>A0AA37L723</accession>
<comment type="subcellular location">
    <subcellularLocation>
        <location evidence="1">Membrane</location>
        <topology evidence="1">Multi-pass membrane protein</topology>
    </subcellularLocation>
</comment>
<evidence type="ECO:0000256" key="5">
    <source>
        <dbReference type="SAM" id="Phobius"/>
    </source>
</evidence>
<dbReference type="GO" id="GO:0005351">
    <property type="term" value="F:carbohydrate:proton symporter activity"/>
    <property type="evidence" value="ECO:0007669"/>
    <property type="project" value="TreeGrafter"/>
</dbReference>
<dbReference type="GO" id="GO:0016020">
    <property type="term" value="C:membrane"/>
    <property type="evidence" value="ECO:0007669"/>
    <property type="project" value="UniProtKB-SubCell"/>
</dbReference>
<name>A0AA37L723_9PEZI</name>
<dbReference type="GeneID" id="73322323"/>
<evidence type="ECO:0000313" key="7">
    <source>
        <dbReference type="Proteomes" id="UP001055115"/>
    </source>
</evidence>
<dbReference type="PANTHER" id="PTHR48022:SF2">
    <property type="entry name" value="PLASTIDIC GLUCOSE TRANSPORTER 4"/>
    <property type="match status" value="1"/>
</dbReference>
<sequence>MVEREIELIHASEEENEAHSSSTWADCINSFMSSYAVVFFQTIGIRNEYEIIVLLLFVPIIASAFAFYLPDRFGRRWMLILNAIVMALCMYVVSIIKGYDFANNDAGIRGAVAALFIWQFSAAVGLYEPS</sequence>
<evidence type="ECO:0000256" key="2">
    <source>
        <dbReference type="ARBA" id="ARBA00022692"/>
    </source>
</evidence>
<dbReference type="Pfam" id="PF00083">
    <property type="entry name" value="Sugar_tr"/>
    <property type="match status" value="1"/>
</dbReference>
<proteinExistence type="predicted"/>
<keyword evidence="4 5" id="KW-0472">Membrane</keyword>
<keyword evidence="7" id="KW-1185">Reference proteome</keyword>
<feature type="transmembrane region" description="Helical" evidence="5">
    <location>
        <begin position="51"/>
        <end position="70"/>
    </location>
</feature>
<evidence type="ECO:0000313" key="6">
    <source>
        <dbReference type="EMBL" id="GKT41340.1"/>
    </source>
</evidence>
<dbReference type="PANTHER" id="PTHR48022">
    <property type="entry name" value="PLASTIDIC GLUCOSE TRANSPORTER 4"/>
    <property type="match status" value="1"/>
</dbReference>
<dbReference type="EMBL" id="BQXU01000003">
    <property type="protein sequence ID" value="GKT41340.1"/>
    <property type="molecule type" value="Genomic_DNA"/>
</dbReference>
<evidence type="ECO:0000256" key="4">
    <source>
        <dbReference type="ARBA" id="ARBA00023136"/>
    </source>
</evidence>
<keyword evidence="2 5" id="KW-0812">Transmembrane</keyword>
<reference evidence="6 7" key="1">
    <citation type="submission" date="2022-03" db="EMBL/GenBank/DDBJ databases">
        <title>Genome data of Colletotrichum spp.</title>
        <authorList>
            <person name="Utami Y.D."/>
            <person name="Hiruma K."/>
        </authorList>
    </citation>
    <scope>NUCLEOTIDE SEQUENCE [LARGE SCALE GENOMIC DNA]</scope>
    <source>
        <strain evidence="6 7">MAFF 239500</strain>
    </source>
</reference>
<feature type="transmembrane region" description="Helical" evidence="5">
    <location>
        <begin position="77"/>
        <end position="96"/>
    </location>
</feature>
<gene>
    <name evidence="6" type="ORF">ColSpa_01521</name>
</gene>
<comment type="caution">
    <text evidence="6">The sequence shown here is derived from an EMBL/GenBank/DDBJ whole genome shotgun (WGS) entry which is preliminary data.</text>
</comment>
<dbReference type="InterPro" id="IPR005828">
    <property type="entry name" value="MFS_sugar_transport-like"/>
</dbReference>
<evidence type="ECO:0000256" key="3">
    <source>
        <dbReference type="ARBA" id="ARBA00022989"/>
    </source>
</evidence>
<dbReference type="Gene3D" id="1.20.1250.20">
    <property type="entry name" value="MFS general substrate transporter like domains"/>
    <property type="match status" value="1"/>
</dbReference>